<dbReference type="OrthoDB" id="9770213at2"/>
<feature type="transmembrane region" description="Helical" evidence="1">
    <location>
        <begin position="249"/>
        <end position="269"/>
    </location>
</feature>
<feature type="transmembrane region" description="Helical" evidence="1">
    <location>
        <begin position="320"/>
        <end position="343"/>
    </location>
</feature>
<evidence type="ECO:0000313" key="3">
    <source>
        <dbReference type="Proteomes" id="UP000280696"/>
    </source>
</evidence>
<gene>
    <name evidence="2" type="ORF">D7V94_01385</name>
</gene>
<dbReference type="AlphaFoldDB" id="A0A3A9B609"/>
<evidence type="ECO:0000256" key="1">
    <source>
        <dbReference type="SAM" id="Phobius"/>
    </source>
</evidence>
<keyword evidence="1" id="KW-0812">Transmembrane</keyword>
<name>A0A3A9B609_9FIRM</name>
<dbReference type="Proteomes" id="UP000280696">
    <property type="component" value="Unassembled WGS sequence"/>
</dbReference>
<feature type="transmembrane region" description="Helical" evidence="1">
    <location>
        <begin position="363"/>
        <end position="390"/>
    </location>
</feature>
<feature type="transmembrane region" description="Helical" evidence="1">
    <location>
        <begin position="87"/>
        <end position="114"/>
    </location>
</feature>
<feature type="transmembrane region" description="Helical" evidence="1">
    <location>
        <begin position="120"/>
        <end position="138"/>
    </location>
</feature>
<sequence length="403" mass="45440">MMKMTGKAFAKKLFGARYERLPRTLLMDVIVFWGLYIAGFQVQVAASVRILMINAFTAGVIWQALSSRDNAVELKHMLMLPQQPKEFVFSYVAVLGGYTVLTKTGLLLAVLLAVSAWKPIELAGMVISMLHAVLMAAAAYSQRKYWYAGGLWAVAIVSAILFCGSRTWFGLLLLANSFIAILILWKADGYAFYQGESEKHHAIRQRKKASLWRYFFRYLSCHRNYLVNTAVMWCVAIVMPYFLREMAGLFVVPVGFAILSLNTPICILLSCDRDLEQAVSFLPGQKRCFCIPYCLFIFSCNMAADAIFLCSWQIQNGGVTVLMIAGAVFFALQSAVLSVLLEWFYPIRGWKIESDLWHHPRKYVVPVVMLLLAGSACAWPILLYVLLVLLTLETIVLLGICWR</sequence>
<keyword evidence="1" id="KW-1133">Transmembrane helix</keyword>
<keyword evidence="3" id="KW-1185">Reference proteome</keyword>
<dbReference type="EMBL" id="RAYQ01000001">
    <property type="protein sequence ID" value="RKI94235.1"/>
    <property type="molecule type" value="Genomic_DNA"/>
</dbReference>
<keyword evidence="1" id="KW-0472">Membrane</keyword>
<feature type="transmembrane region" description="Helical" evidence="1">
    <location>
        <begin position="145"/>
        <end position="162"/>
    </location>
</feature>
<feature type="transmembrane region" description="Helical" evidence="1">
    <location>
        <begin position="46"/>
        <end position="66"/>
    </location>
</feature>
<feature type="transmembrane region" description="Helical" evidence="1">
    <location>
        <begin position="290"/>
        <end position="314"/>
    </location>
</feature>
<protein>
    <submittedName>
        <fullName evidence="2">Uncharacterized protein</fullName>
    </submittedName>
</protein>
<accession>A0A3A9B609</accession>
<evidence type="ECO:0000313" key="2">
    <source>
        <dbReference type="EMBL" id="RKI94235.1"/>
    </source>
</evidence>
<proteinExistence type="predicted"/>
<feature type="transmembrane region" description="Helical" evidence="1">
    <location>
        <begin position="225"/>
        <end position="243"/>
    </location>
</feature>
<organism evidence="2 3">
    <name type="scientific">Parablautia intestinalis</name>
    <dbReference type="NCBI Taxonomy" id="2320100"/>
    <lineage>
        <taxon>Bacteria</taxon>
        <taxon>Bacillati</taxon>
        <taxon>Bacillota</taxon>
        <taxon>Clostridia</taxon>
        <taxon>Lachnospirales</taxon>
        <taxon>Lachnospiraceae</taxon>
        <taxon>Parablautia</taxon>
    </lineage>
</organism>
<comment type="caution">
    <text evidence="2">The sequence shown here is derived from an EMBL/GenBank/DDBJ whole genome shotgun (WGS) entry which is preliminary data.</text>
</comment>
<feature type="transmembrane region" description="Helical" evidence="1">
    <location>
        <begin position="21"/>
        <end position="40"/>
    </location>
</feature>
<dbReference type="RefSeq" id="WP_120466039.1">
    <property type="nucleotide sequence ID" value="NZ_RAYQ01000001.1"/>
</dbReference>
<reference evidence="2 3" key="1">
    <citation type="submission" date="2018-09" db="EMBL/GenBank/DDBJ databases">
        <title>Murine metabolic-syndrome-specific gut microbial biobank.</title>
        <authorList>
            <person name="Liu C."/>
        </authorList>
    </citation>
    <scope>NUCLEOTIDE SEQUENCE [LARGE SCALE GENOMIC DNA]</scope>
    <source>
        <strain evidence="2 3">0.1xD8-82</strain>
    </source>
</reference>
<feature type="transmembrane region" description="Helical" evidence="1">
    <location>
        <begin position="168"/>
        <end position="185"/>
    </location>
</feature>